<dbReference type="EMBL" id="ACPB03023088">
    <property type="status" value="NOT_ANNOTATED_CDS"/>
    <property type="molecule type" value="Genomic_DNA"/>
</dbReference>
<dbReference type="AlphaFoldDB" id="T1HJ94"/>
<protein>
    <submittedName>
        <fullName evidence="1">Uncharacterized protein</fullName>
    </submittedName>
</protein>
<sequence length="92" mass="10312">MVTVFLILSVYETSVSAPSPPLPDFAVTLLPPLQARLSADTLTTKPQRFNIQELRQIHQNHAVRACSTANRNYGSLKVQEEPTKVSIKLFYN</sequence>
<evidence type="ECO:0000313" key="2">
    <source>
        <dbReference type="Proteomes" id="UP000015103"/>
    </source>
</evidence>
<dbReference type="Proteomes" id="UP000015103">
    <property type="component" value="Unassembled WGS sequence"/>
</dbReference>
<organism evidence="1 2">
    <name type="scientific">Rhodnius prolixus</name>
    <name type="common">Triatomid bug</name>
    <dbReference type="NCBI Taxonomy" id="13249"/>
    <lineage>
        <taxon>Eukaryota</taxon>
        <taxon>Metazoa</taxon>
        <taxon>Ecdysozoa</taxon>
        <taxon>Arthropoda</taxon>
        <taxon>Hexapoda</taxon>
        <taxon>Insecta</taxon>
        <taxon>Pterygota</taxon>
        <taxon>Neoptera</taxon>
        <taxon>Paraneoptera</taxon>
        <taxon>Hemiptera</taxon>
        <taxon>Heteroptera</taxon>
        <taxon>Panheteroptera</taxon>
        <taxon>Cimicomorpha</taxon>
        <taxon>Reduviidae</taxon>
        <taxon>Triatominae</taxon>
        <taxon>Rhodnius</taxon>
    </lineage>
</organism>
<proteinExistence type="predicted"/>
<dbReference type="InParanoid" id="T1HJ94"/>
<name>T1HJ94_RHOPR</name>
<dbReference type="HOGENOM" id="CLU_2416000_0_0_1"/>
<evidence type="ECO:0000313" key="1">
    <source>
        <dbReference type="EnsemblMetazoa" id="RPRC004117-PA"/>
    </source>
</evidence>
<keyword evidence="2" id="KW-1185">Reference proteome</keyword>
<reference evidence="1" key="1">
    <citation type="submission" date="2015-05" db="UniProtKB">
        <authorList>
            <consortium name="EnsemblMetazoa"/>
        </authorList>
    </citation>
    <scope>IDENTIFICATION</scope>
</reference>
<dbReference type="VEuPathDB" id="VectorBase:RPRC004117"/>
<accession>T1HJ94</accession>
<dbReference type="EnsemblMetazoa" id="RPRC004117-RA">
    <property type="protein sequence ID" value="RPRC004117-PA"/>
    <property type="gene ID" value="RPRC004117"/>
</dbReference>